<organism evidence="1 2">
    <name type="scientific">Toxocara canis</name>
    <name type="common">Canine roundworm</name>
    <dbReference type="NCBI Taxonomy" id="6265"/>
    <lineage>
        <taxon>Eukaryota</taxon>
        <taxon>Metazoa</taxon>
        <taxon>Ecdysozoa</taxon>
        <taxon>Nematoda</taxon>
        <taxon>Chromadorea</taxon>
        <taxon>Rhabditida</taxon>
        <taxon>Spirurina</taxon>
        <taxon>Ascaridomorpha</taxon>
        <taxon>Ascaridoidea</taxon>
        <taxon>Toxocaridae</taxon>
        <taxon>Toxocara</taxon>
    </lineage>
</organism>
<reference evidence="1 2" key="1">
    <citation type="submission" date="2014-11" db="EMBL/GenBank/DDBJ databases">
        <title>Genetic blueprint of the zoonotic pathogen Toxocara canis.</title>
        <authorList>
            <person name="Zhu X.-Q."/>
            <person name="Korhonen P.K."/>
            <person name="Cai H."/>
            <person name="Young N.D."/>
            <person name="Nejsum P."/>
            <person name="von Samson-Himmelstjerna G."/>
            <person name="Boag P.R."/>
            <person name="Tan P."/>
            <person name="Li Q."/>
            <person name="Min J."/>
            <person name="Yang Y."/>
            <person name="Wang X."/>
            <person name="Fang X."/>
            <person name="Hall R.S."/>
            <person name="Hofmann A."/>
            <person name="Sternberg P.W."/>
            <person name="Jex A.R."/>
            <person name="Gasser R.B."/>
        </authorList>
    </citation>
    <scope>NUCLEOTIDE SEQUENCE [LARGE SCALE GENOMIC DNA]</scope>
    <source>
        <strain evidence="1">PN_DK_2014</strain>
    </source>
</reference>
<evidence type="ECO:0000313" key="1">
    <source>
        <dbReference type="EMBL" id="KHN81153.1"/>
    </source>
</evidence>
<feature type="non-terminal residue" evidence="1">
    <location>
        <position position="120"/>
    </location>
</feature>
<name>A0A0B2VI07_TOXCA</name>
<sequence>MFPARWGRPARETGVPDADVGGTGCCGGTFAEVRACCWMMRSSSRCSRRVARSSYFLSKICSMAWEAMGFPRLSSNLFLIATVISPVSADSSRTVAEVRRRAKGPRCDERRAEKSVYCGA</sequence>
<evidence type="ECO:0000313" key="2">
    <source>
        <dbReference type="Proteomes" id="UP000031036"/>
    </source>
</evidence>
<dbReference type="Proteomes" id="UP000031036">
    <property type="component" value="Unassembled WGS sequence"/>
</dbReference>
<proteinExistence type="predicted"/>
<keyword evidence="2" id="KW-1185">Reference proteome</keyword>
<comment type="caution">
    <text evidence="1">The sequence shown here is derived from an EMBL/GenBank/DDBJ whole genome shotgun (WGS) entry which is preliminary data.</text>
</comment>
<dbReference type="EMBL" id="JPKZ01001579">
    <property type="protein sequence ID" value="KHN81153.1"/>
    <property type="molecule type" value="Genomic_DNA"/>
</dbReference>
<protein>
    <submittedName>
        <fullName evidence="1">Uncharacterized protein</fullName>
    </submittedName>
</protein>
<gene>
    <name evidence="1" type="ORF">Tcan_00495</name>
</gene>
<dbReference type="AlphaFoldDB" id="A0A0B2VI07"/>
<accession>A0A0B2VI07</accession>